<comment type="similarity">
    <text evidence="3">Belongs to the DNA repair enzymes AP/ExoA family.</text>
</comment>
<evidence type="ECO:0000256" key="5">
    <source>
        <dbReference type="ARBA" id="ARBA00022801"/>
    </source>
</evidence>
<dbReference type="Proteomes" id="UP001065174">
    <property type="component" value="Chromosome"/>
</dbReference>
<comment type="cofactor">
    <cofactor evidence="1">
        <name>Mn(2+)</name>
        <dbReference type="ChEBI" id="CHEBI:29035"/>
    </cofactor>
</comment>
<dbReference type="InterPro" id="IPR020848">
    <property type="entry name" value="AP_endonuclease_F1_CS"/>
</dbReference>
<dbReference type="PANTHER" id="PTHR22748:SF6">
    <property type="entry name" value="DNA-(APURINIC OR APYRIMIDINIC SITE) ENDONUCLEASE"/>
    <property type="match status" value="1"/>
</dbReference>
<evidence type="ECO:0000313" key="8">
    <source>
        <dbReference type="EMBL" id="UXP33408.1"/>
    </source>
</evidence>
<evidence type="ECO:0000256" key="4">
    <source>
        <dbReference type="ARBA" id="ARBA00022723"/>
    </source>
</evidence>
<dbReference type="PROSITE" id="PS00726">
    <property type="entry name" value="AP_NUCLEASE_F1_1"/>
    <property type="match status" value="1"/>
</dbReference>
<proteinExistence type="inferred from homology"/>
<dbReference type="CDD" id="cd09087">
    <property type="entry name" value="Ape1-like_AP-endo"/>
    <property type="match status" value="1"/>
</dbReference>
<keyword evidence="9" id="KW-1185">Reference proteome</keyword>
<evidence type="ECO:0000256" key="2">
    <source>
        <dbReference type="ARBA" id="ARBA00001946"/>
    </source>
</evidence>
<keyword evidence="6" id="KW-0460">Magnesium</keyword>
<accession>A0ABY6CSE6</accession>
<evidence type="ECO:0000256" key="1">
    <source>
        <dbReference type="ARBA" id="ARBA00001936"/>
    </source>
</evidence>
<dbReference type="InterPro" id="IPR036691">
    <property type="entry name" value="Endo/exonu/phosph_ase_sf"/>
</dbReference>
<protein>
    <submittedName>
        <fullName evidence="8">Exodeoxyribonuclease III</fullName>
    </submittedName>
</protein>
<dbReference type="PANTHER" id="PTHR22748">
    <property type="entry name" value="AP ENDONUCLEASE"/>
    <property type="match status" value="1"/>
</dbReference>
<dbReference type="NCBIfam" id="TIGR00633">
    <property type="entry name" value="xth"/>
    <property type="match status" value="1"/>
</dbReference>
<dbReference type="InterPro" id="IPR004808">
    <property type="entry name" value="AP_endonuc_1"/>
</dbReference>
<dbReference type="Pfam" id="PF03372">
    <property type="entry name" value="Exo_endo_phos"/>
    <property type="match status" value="1"/>
</dbReference>
<dbReference type="PROSITE" id="PS51435">
    <property type="entry name" value="AP_NUCLEASE_F1_4"/>
    <property type="match status" value="1"/>
</dbReference>
<evidence type="ECO:0000256" key="6">
    <source>
        <dbReference type="ARBA" id="ARBA00022842"/>
    </source>
</evidence>
<dbReference type="Gene3D" id="3.60.10.10">
    <property type="entry name" value="Endonuclease/exonuclease/phosphatase"/>
    <property type="match status" value="1"/>
</dbReference>
<organism evidence="8 9">
    <name type="scientific">Reichenbachiella agarivorans</name>
    <dbReference type="NCBI Taxonomy" id="2979464"/>
    <lineage>
        <taxon>Bacteria</taxon>
        <taxon>Pseudomonadati</taxon>
        <taxon>Bacteroidota</taxon>
        <taxon>Cytophagia</taxon>
        <taxon>Cytophagales</taxon>
        <taxon>Reichenbachiellaceae</taxon>
        <taxon>Reichenbachiella</taxon>
    </lineage>
</organism>
<keyword evidence="4" id="KW-0479">Metal-binding</keyword>
<dbReference type="SUPFAM" id="SSF56219">
    <property type="entry name" value="DNase I-like"/>
    <property type="match status" value="1"/>
</dbReference>
<reference evidence="8" key="1">
    <citation type="submission" date="2022-09" db="EMBL/GenBank/DDBJ databases">
        <title>Comparative genomics and taxonomic characterization of three novel marine species of genus Reichenbachiella exhibiting antioxidant and polysaccharide degradation activities.</title>
        <authorList>
            <person name="Muhammad N."/>
            <person name="Lee Y.-J."/>
            <person name="Ko J."/>
            <person name="Kim S.-G."/>
        </authorList>
    </citation>
    <scope>NUCLEOTIDE SEQUENCE</scope>
    <source>
        <strain evidence="8">BKB1-1</strain>
    </source>
</reference>
<dbReference type="PROSITE" id="PS00727">
    <property type="entry name" value="AP_NUCLEASE_F1_2"/>
    <property type="match status" value="1"/>
</dbReference>
<dbReference type="NCBIfam" id="TIGR00195">
    <property type="entry name" value="exoDNase_III"/>
    <property type="match status" value="1"/>
</dbReference>
<comment type="cofactor">
    <cofactor evidence="2">
        <name>Mg(2+)</name>
        <dbReference type="ChEBI" id="CHEBI:18420"/>
    </cofactor>
</comment>
<dbReference type="RefSeq" id="WP_262310837.1">
    <property type="nucleotide sequence ID" value="NZ_CP106679.1"/>
</dbReference>
<keyword evidence="5" id="KW-0378">Hydrolase</keyword>
<gene>
    <name evidence="8" type="ORF">N6H18_05510</name>
</gene>
<dbReference type="InterPro" id="IPR005135">
    <property type="entry name" value="Endo/exonuclease/phosphatase"/>
</dbReference>
<dbReference type="InterPro" id="IPR020847">
    <property type="entry name" value="AP_endonuclease_F1_BS"/>
</dbReference>
<evidence type="ECO:0000256" key="3">
    <source>
        <dbReference type="ARBA" id="ARBA00007092"/>
    </source>
</evidence>
<evidence type="ECO:0000259" key="7">
    <source>
        <dbReference type="Pfam" id="PF03372"/>
    </source>
</evidence>
<name>A0ABY6CSE6_9BACT</name>
<sequence length="255" mass="29016">MSEKLISWNLNGLRAAVKKGFHDSILQLNPDVLCIQETKAQDDQIREALGDIPYHIYSSSAIKRGYSGTAILSKKEPLSINYGLGIDIHDQEGRIITAEFEDYFLTTVYVPNSKNDLSRLEYRQGWDADFKNYLKNLEKTKPVIVCGDFNVAHKDIDLARPKANYNKSAGFTQAEIDGMDNFVAAGLIDSFRHLHPDQLDAYSWWSYRAGAKEKNVGWRIDYFLMSESMLDKLDKAEIHPTYVESDHCPVSITLK</sequence>
<dbReference type="EMBL" id="CP106679">
    <property type="protein sequence ID" value="UXP33408.1"/>
    <property type="molecule type" value="Genomic_DNA"/>
</dbReference>
<evidence type="ECO:0000313" key="9">
    <source>
        <dbReference type="Proteomes" id="UP001065174"/>
    </source>
</evidence>
<dbReference type="PROSITE" id="PS00728">
    <property type="entry name" value="AP_NUCLEASE_F1_3"/>
    <property type="match status" value="1"/>
</dbReference>
<feature type="domain" description="Endonuclease/exonuclease/phosphatase" evidence="7">
    <location>
        <begin position="6"/>
        <end position="229"/>
    </location>
</feature>